<dbReference type="Proteomes" id="UP001150266">
    <property type="component" value="Unassembled WGS sequence"/>
</dbReference>
<evidence type="ECO:0000313" key="2">
    <source>
        <dbReference type="EMBL" id="KAJ4467544.1"/>
    </source>
</evidence>
<name>A0A9W8ZVX7_9AGAR</name>
<comment type="caution">
    <text evidence="2">The sequence shown here is derived from an EMBL/GenBank/DDBJ whole genome shotgun (WGS) entry which is preliminary data.</text>
</comment>
<dbReference type="EMBL" id="JAOTPV010000043">
    <property type="protein sequence ID" value="KAJ4467544.1"/>
    <property type="molecule type" value="Genomic_DNA"/>
</dbReference>
<accession>A0A9W8ZVX7</accession>
<feature type="region of interest" description="Disordered" evidence="1">
    <location>
        <begin position="22"/>
        <end position="44"/>
    </location>
</feature>
<keyword evidence="3" id="KW-1185">Reference proteome</keyword>
<gene>
    <name evidence="2" type="ORF">J3R30DRAFT_3411120</name>
</gene>
<organism evidence="2 3">
    <name type="scientific">Lentinula aciculospora</name>
    <dbReference type="NCBI Taxonomy" id="153920"/>
    <lineage>
        <taxon>Eukaryota</taxon>
        <taxon>Fungi</taxon>
        <taxon>Dikarya</taxon>
        <taxon>Basidiomycota</taxon>
        <taxon>Agaricomycotina</taxon>
        <taxon>Agaricomycetes</taxon>
        <taxon>Agaricomycetidae</taxon>
        <taxon>Agaricales</taxon>
        <taxon>Marasmiineae</taxon>
        <taxon>Omphalotaceae</taxon>
        <taxon>Lentinula</taxon>
    </lineage>
</organism>
<protein>
    <submittedName>
        <fullName evidence="2">Uncharacterized protein</fullName>
    </submittedName>
</protein>
<sequence length="229" mass="26789">MQPNTLEFPKILSPILRSDSSRHSAVVNKTEEKNETTTLSPPPRRDFGFGFHLFDDKRKSRFDKIHSASNWKFNAVCILPLDLCIAWNSDGVATILRKQIHWKKDSQHHIDLHYHRLLMPSGPRVTFKRNNLGEWEIWNKNIIKRASEDVQTSDLVFDVCLDKNPEFEKASRKMMDCLAKEGLVDGYEPKLPLWKAKTKVDIHDNKRVKLSNPQSDKHKACSWRWFIEI</sequence>
<evidence type="ECO:0000256" key="1">
    <source>
        <dbReference type="SAM" id="MobiDB-lite"/>
    </source>
</evidence>
<proteinExistence type="predicted"/>
<evidence type="ECO:0000313" key="3">
    <source>
        <dbReference type="Proteomes" id="UP001150266"/>
    </source>
</evidence>
<reference evidence="2" key="1">
    <citation type="submission" date="2022-08" db="EMBL/GenBank/DDBJ databases">
        <title>A Global Phylogenomic Analysis of the Shiitake Genus Lentinula.</title>
        <authorList>
            <consortium name="DOE Joint Genome Institute"/>
            <person name="Sierra-Patev S."/>
            <person name="Min B."/>
            <person name="Naranjo-Ortiz M."/>
            <person name="Looney B."/>
            <person name="Konkel Z."/>
            <person name="Slot J.C."/>
            <person name="Sakamoto Y."/>
            <person name="Steenwyk J.L."/>
            <person name="Rokas A."/>
            <person name="Carro J."/>
            <person name="Camarero S."/>
            <person name="Ferreira P."/>
            <person name="Molpeceres G."/>
            <person name="Ruiz-Duenas F.J."/>
            <person name="Serrano A."/>
            <person name="Henrissat B."/>
            <person name="Drula E."/>
            <person name="Hughes K.W."/>
            <person name="Mata J.L."/>
            <person name="Ishikawa N.K."/>
            <person name="Vargas-Isla R."/>
            <person name="Ushijima S."/>
            <person name="Smith C.A."/>
            <person name="Ahrendt S."/>
            <person name="Andreopoulos W."/>
            <person name="He G."/>
            <person name="Labutti K."/>
            <person name="Lipzen A."/>
            <person name="Ng V."/>
            <person name="Riley R."/>
            <person name="Sandor L."/>
            <person name="Barry K."/>
            <person name="Martinez A.T."/>
            <person name="Xiao Y."/>
            <person name="Gibbons J.G."/>
            <person name="Terashima K."/>
            <person name="Grigoriev I.V."/>
            <person name="Hibbett D.S."/>
        </authorList>
    </citation>
    <scope>NUCLEOTIDE SEQUENCE</scope>
    <source>
        <strain evidence="2">JLM2183</strain>
    </source>
</reference>
<dbReference type="AlphaFoldDB" id="A0A9W8ZVX7"/>